<dbReference type="SMART" id="SM00471">
    <property type="entry name" value="HDc"/>
    <property type="match status" value="1"/>
</dbReference>
<comment type="caution">
    <text evidence="6">The sequence shown here is derived from an EMBL/GenBank/DDBJ whole genome shotgun (WGS) entry which is preliminary data.</text>
</comment>
<evidence type="ECO:0000313" key="6">
    <source>
        <dbReference type="EMBL" id="POY74793.1"/>
    </source>
</evidence>
<dbReference type="PROSITE" id="PS00126">
    <property type="entry name" value="PDEASE_I_1"/>
    <property type="match status" value="1"/>
</dbReference>
<feature type="region of interest" description="Disordered" evidence="4">
    <location>
        <begin position="217"/>
        <end position="293"/>
    </location>
</feature>
<dbReference type="SUPFAM" id="SSF109604">
    <property type="entry name" value="HD-domain/PDEase-like"/>
    <property type="match status" value="1"/>
</dbReference>
<dbReference type="InterPro" id="IPR023174">
    <property type="entry name" value="PDEase_CS"/>
</dbReference>
<accession>A0A2S5BDG5</accession>
<keyword evidence="2 3" id="KW-0378">Hydrolase</keyword>
<keyword evidence="7" id="KW-1185">Reference proteome</keyword>
<feature type="compositionally biased region" description="Low complexity" evidence="4">
    <location>
        <begin position="72"/>
        <end position="96"/>
    </location>
</feature>
<dbReference type="Pfam" id="PF00233">
    <property type="entry name" value="PDEase_I"/>
    <property type="match status" value="1"/>
</dbReference>
<dbReference type="STRING" id="741276.A0A2S5BDG5"/>
<feature type="domain" description="PDEase" evidence="5">
    <location>
        <begin position="289"/>
        <end position="656"/>
    </location>
</feature>
<gene>
    <name evidence="6" type="ORF">BMF94_2066</name>
</gene>
<dbReference type="AlphaFoldDB" id="A0A2S5BDG5"/>
<evidence type="ECO:0000256" key="1">
    <source>
        <dbReference type="ARBA" id="ARBA00022723"/>
    </source>
</evidence>
<evidence type="ECO:0000313" key="7">
    <source>
        <dbReference type="Proteomes" id="UP000237144"/>
    </source>
</evidence>
<keyword evidence="1 3" id="KW-0479">Metal-binding</keyword>
<comment type="cofactor">
    <cofactor evidence="3">
        <name>a divalent metal cation</name>
        <dbReference type="ChEBI" id="CHEBI:60240"/>
    </cofactor>
    <text evidence="3">Binds 2 divalent metal cations per subunit. Site 1 may preferentially bind zinc ions, while site 2 has a preference for magnesium and/or manganese ions.</text>
</comment>
<evidence type="ECO:0000256" key="4">
    <source>
        <dbReference type="SAM" id="MobiDB-lite"/>
    </source>
</evidence>
<dbReference type="PROSITE" id="PS51845">
    <property type="entry name" value="PDEASE_I_2"/>
    <property type="match status" value="1"/>
</dbReference>
<comment type="similarity">
    <text evidence="3">Belongs to the cyclic nucleotide phosphodiesterase family.</text>
</comment>
<name>A0A2S5BDG5_9BASI</name>
<dbReference type="InterPro" id="IPR036971">
    <property type="entry name" value="PDEase_catalytic_dom_sf"/>
</dbReference>
<feature type="compositionally biased region" description="Gly residues" evidence="4">
    <location>
        <begin position="13"/>
        <end position="27"/>
    </location>
</feature>
<feature type="compositionally biased region" description="Low complexity" evidence="4">
    <location>
        <begin position="754"/>
        <end position="766"/>
    </location>
</feature>
<evidence type="ECO:0000259" key="5">
    <source>
        <dbReference type="PROSITE" id="PS51845"/>
    </source>
</evidence>
<dbReference type="EMBL" id="PJQD01000021">
    <property type="protein sequence ID" value="POY74793.1"/>
    <property type="molecule type" value="Genomic_DNA"/>
</dbReference>
<feature type="compositionally biased region" description="Pro residues" evidence="4">
    <location>
        <begin position="715"/>
        <end position="728"/>
    </location>
</feature>
<feature type="region of interest" description="Disordered" evidence="4">
    <location>
        <begin position="691"/>
        <end position="766"/>
    </location>
</feature>
<dbReference type="GO" id="GO:0007165">
    <property type="term" value="P:signal transduction"/>
    <property type="evidence" value="ECO:0007669"/>
    <property type="project" value="InterPro"/>
</dbReference>
<feature type="region of interest" description="Disordered" evidence="4">
    <location>
        <begin position="1"/>
        <end position="112"/>
    </location>
</feature>
<sequence length="905" mass="95205">MASPSDGSEGRRGSGSGSSGSLGGGGITFVSPFASTSKRGTVAPTTITVSTGRRPSTPGSPGANAGRKRSSVGRSSSHGRSISSSDSPLLPPSRRASMQDAPSPMCSPVGGGSPASPFFTNLSAEGGLLKPSPDFYRRRSVDVGVLGLGSHRIYGATAMSKRVRNAIGPDAGDKETGVVGAGAKGGRDRMLGRYLASLLAHSLALCAAHKAGEDGHTGTLGLERQASSPLSTLPPRLESIPASPASSPSTSRNTSVSTEASSAAAQPSTAATTPAFERTPSSPRAERRTSMSFPTVSAADRAKLVGNLQSWSFDALSLTPDELLTCMSLIFESLASMEGVDFDLDRFRCLLLSLRSAYHERNGYHNFKHAADVTQACYSFLVRMGLAPPLYLLCEDDFGCALGTLPRKWRRNRAVEQSRIGQLLRPSDVFALMVACIGHDVGHPGLTNAYMVNARAPVAQVYDDKSILENFHTVTLIHMLRKYHFDDLLGGDFGCLGAAATPFRRVLESSILATDMSRHFAFVTDLTEMRKRTEAGMTRSGEESESDRLLLCAGLIKCADISNPTRPHRISRSWAAALQAEWAVQASIEAGYGLPITVITSDPVDAKAQAKGQVGFIDLFCKPLFEAMAGVVDEFSDFVVKLDAGRASWEAIASRTDAAFTAPLARDFALPSKLPGFKRLNTASSISRASESSIDSDVTLPSTGTAATQAGPASPASPAPTAVPPAVPGPIEIRRARPGPLRTQGMRQVHGRHTSTASSVSTSTSPHSPFFFDSASSATTAFSNFSLSQHSGSLTADSVTLMRCGNADPLSTAVLSTSAERAQRSICGGACMLGTAMCEVCAAAQRRGSLGDALEDAVRQLEGDQDEEDEDELQLLDAAEEANLWPPHPFQPTKSAVSAIPIPPP</sequence>
<dbReference type="GO" id="GO:0004114">
    <property type="term" value="F:3',5'-cyclic-nucleotide phosphodiesterase activity"/>
    <property type="evidence" value="ECO:0007669"/>
    <property type="project" value="InterPro"/>
</dbReference>
<dbReference type="CDD" id="cd00077">
    <property type="entry name" value="HDc"/>
    <property type="match status" value="1"/>
</dbReference>
<proteinExistence type="inferred from homology"/>
<dbReference type="GO" id="GO:0046872">
    <property type="term" value="F:metal ion binding"/>
    <property type="evidence" value="ECO:0007669"/>
    <property type="project" value="UniProtKB-KW"/>
</dbReference>
<protein>
    <recommendedName>
        <fullName evidence="3">Phosphodiesterase</fullName>
        <ecNumber evidence="3">3.1.4.-</ecNumber>
    </recommendedName>
</protein>
<evidence type="ECO:0000256" key="3">
    <source>
        <dbReference type="RuleBase" id="RU363067"/>
    </source>
</evidence>
<evidence type="ECO:0000256" key="2">
    <source>
        <dbReference type="ARBA" id="ARBA00022801"/>
    </source>
</evidence>
<dbReference type="InterPro" id="IPR002073">
    <property type="entry name" value="PDEase_catalytic_dom"/>
</dbReference>
<dbReference type="EC" id="3.1.4.-" evidence="3"/>
<reference evidence="6 7" key="1">
    <citation type="journal article" date="2018" name="Front. Microbiol.">
        <title>Prospects for Fungal Bioremediation of Acidic Radioactive Waste Sites: Characterization and Genome Sequence of Rhodotorula taiwanensis MD1149.</title>
        <authorList>
            <person name="Tkavc R."/>
            <person name="Matrosova V.Y."/>
            <person name="Grichenko O.E."/>
            <person name="Gostincar C."/>
            <person name="Volpe R.P."/>
            <person name="Klimenkova P."/>
            <person name="Gaidamakova E.K."/>
            <person name="Zhou C.E."/>
            <person name="Stewart B.J."/>
            <person name="Lyman M.G."/>
            <person name="Malfatti S.A."/>
            <person name="Rubinfeld B."/>
            <person name="Courtot M."/>
            <person name="Singh J."/>
            <person name="Dalgard C.L."/>
            <person name="Hamilton T."/>
            <person name="Frey K.G."/>
            <person name="Gunde-Cimerman N."/>
            <person name="Dugan L."/>
            <person name="Daly M.J."/>
        </authorList>
    </citation>
    <scope>NUCLEOTIDE SEQUENCE [LARGE SCALE GENOMIC DNA]</scope>
    <source>
        <strain evidence="6 7">MD1149</strain>
    </source>
</reference>
<dbReference type="Gene3D" id="1.10.1300.10">
    <property type="entry name" value="3'5'-cyclic nucleotide phosphodiesterase, catalytic domain"/>
    <property type="match status" value="1"/>
</dbReference>
<feature type="region of interest" description="Disordered" evidence="4">
    <location>
        <begin position="884"/>
        <end position="905"/>
    </location>
</feature>
<feature type="compositionally biased region" description="Low complexity" evidence="4">
    <location>
        <begin position="239"/>
        <end position="275"/>
    </location>
</feature>
<organism evidence="6 7">
    <name type="scientific">Rhodotorula taiwanensis</name>
    <dbReference type="NCBI Taxonomy" id="741276"/>
    <lineage>
        <taxon>Eukaryota</taxon>
        <taxon>Fungi</taxon>
        <taxon>Dikarya</taxon>
        <taxon>Basidiomycota</taxon>
        <taxon>Pucciniomycotina</taxon>
        <taxon>Microbotryomycetes</taxon>
        <taxon>Sporidiobolales</taxon>
        <taxon>Sporidiobolaceae</taxon>
        <taxon>Rhodotorula</taxon>
    </lineage>
</organism>
<dbReference type="Proteomes" id="UP000237144">
    <property type="component" value="Unassembled WGS sequence"/>
</dbReference>
<dbReference type="PANTHER" id="PTHR11347">
    <property type="entry name" value="CYCLIC NUCLEOTIDE PHOSPHODIESTERASE"/>
    <property type="match status" value="1"/>
</dbReference>
<feature type="compositionally biased region" description="Polar residues" evidence="4">
    <location>
        <begin position="33"/>
        <end position="59"/>
    </location>
</feature>
<dbReference type="OrthoDB" id="546632at2759"/>
<dbReference type="InterPro" id="IPR003607">
    <property type="entry name" value="HD/PDEase_dom"/>
</dbReference>
<feature type="compositionally biased region" description="Low complexity" evidence="4">
    <location>
        <begin position="691"/>
        <end position="714"/>
    </location>
</feature>